<dbReference type="PROSITE" id="PS50043">
    <property type="entry name" value="HTH_LUXR_2"/>
    <property type="match status" value="1"/>
</dbReference>
<organism evidence="8 9">
    <name type="scientific">Roseateles aquatilis</name>
    <dbReference type="NCBI Taxonomy" id="431061"/>
    <lineage>
        <taxon>Bacteria</taxon>
        <taxon>Pseudomonadati</taxon>
        <taxon>Pseudomonadota</taxon>
        <taxon>Betaproteobacteria</taxon>
        <taxon>Burkholderiales</taxon>
        <taxon>Sphaerotilaceae</taxon>
        <taxon>Roseateles</taxon>
    </lineage>
</organism>
<keyword evidence="2" id="KW-0805">Transcription regulation</keyword>
<dbReference type="Pfam" id="PF00072">
    <property type="entry name" value="Response_reg"/>
    <property type="match status" value="1"/>
</dbReference>
<evidence type="ECO:0000256" key="3">
    <source>
        <dbReference type="ARBA" id="ARBA00023125"/>
    </source>
</evidence>
<dbReference type="InterPro" id="IPR039420">
    <property type="entry name" value="WalR-like"/>
</dbReference>
<evidence type="ECO:0000256" key="1">
    <source>
        <dbReference type="ARBA" id="ARBA00022553"/>
    </source>
</evidence>
<protein>
    <recommendedName>
        <fullName evidence="10">DNA-binding response regulator</fullName>
    </recommendedName>
</protein>
<sequence length="214" mass="23111">MRTRVMVIARHQLLREGLVSLLRGHADLELVAQSGDGQEGARLASELRPEVVLMDMELPGLNCVDATHRLLGGSPSSRVLCLAGGEPPHRMRAALDAGARGILAKDSSADELQRAIAALTRRQFYFSPALTEAAMLACREPVAAQVSAFVRLTPKEREIVQLLAEGFTTKQIAAQLDVSHKTVASHREHAVAKLGLRGVADLTRYAIREGLAQP</sequence>
<dbReference type="GO" id="GO:0000160">
    <property type="term" value="P:phosphorelay signal transduction system"/>
    <property type="evidence" value="ECO:0007669"/>
    <property type="project" value="InterPro"/>
</dbReference>
<dbReference type="SMART" id="SM00448">
    <property type="entry name" value="REC"/>
    <property type="match status" value="1"/>
</dbReference>
<gene>
    <name evidence="8" type="ORF">CDN99_25490</name>
</gene>
<dbReference type="SUPFAM" id="SSF52172">
    <property type="entry name" value="CheY-like"/>
    <property type="match status" value="1"/>
</dbReference>
<dbReference type="RefSeq" id="WP_088388118.1">
    <property type="nucleotide sequence ID" value="NZ_NIOF01000019.1"/>
</dbReference>
<dbReference type="AlphaFoldDB" id="A0A246IUC8"/>
<dbReference type="GO" id="GO:0006355">
    <property type="term" value="P:regulation of DNA-templated transcription"/>
    <property type="evidence" value="ECO:0007669"/>
    <property type="project" value="InterPro"/>
</dbReference>
<evidence type="ECO:0000259" key="6">
    <source>
        <dbReference type="PROSITE" id="PS50043"/>
    </source>
</evidence>
<dbReference type="PROSITE" id="PS00622">
    <property type="entry name" value="HTH_LUXR_1"/>
    <property type="match status" value="1"/>
</dbReference>
<dbReference type="InterPro" id="IPR016032">
    <property type="entry name" value="Sig_transdc_resp-reg_C-effctor"/>
</dbReference>
<dbReference type="SMART" id="SM00421">
    <property type="entry name" value="HTH_LUXR"/>
    <property type="match status" value="1"/>
</dbReference>
<dbReference type="GO" id="GO:0003677">
    <property type="term" value="F:DNA binding"/>
    <property type="evidence" value="ECO:0007669"/>
    <property type="project" value="UniProtKB-KW"/>
</dbReference>
<dbReference type="PROSITE" id="PS50110">
    <property type="entry name" value="RESPONSE_REGULATORY"/>
    <property type="match status" value="1"/>
</dbReference>
<feature type="domain" description="Response regulatory" evidence="7">
    <location>
        <begin position="4"/>
        <end position="120"/>
    </location>
</feature>
<dbReference type="InterPro" id="IPR058245">
    <property type="entry name" value="NreC/VraR/RcsB-like_REC"/>
</dbReference>
<evidence type="ECO:0000256" key="4">
    <source>
        <dbReference type="ARBA" id="ARBA00023163"/>
    </source>
</evidence>
<dbReference type="PRINTS" id="PR00038">
    <property type="entry name" value="HTHLUXR"/>
</dbReference>
<proteinExistence type="predicted"/>
<evidence type="ECO:0000313" key="9">
    <source>
        <dbReference type="Proteomes" id="UP000197468"/>
    </source>
</evidence>
<reference evidence="8 9" key="1">
    <citation type="journal article" date="2008" name="Int. J. Syst. Evol. Microbiol.">
        <title>Description of Roseateles aquatilis sp. nov. and Roseateles terrae sp. nov., in the class Betaproteobacteria, and emended description of the genus Roseateles.</title>
        <authorList>
            <person name="Gomila M."/>
            <person name="Bowien B."/>
            <person name="Falsen E."/>
            <person name="Moore E.R."/>
            <person name="Lalucat J."/>
        </authorList>
    </citation>
    <scope>NUCLEOTIDE SEQUENCE [LARGE SCALE GENOMIC DNA]</scope>
    <source>
        <strain evidence="8 9">CCUG 48205</strain>
    </source>
</reference>
<dbReference type="Pfam" id="PF00196">
    <property type="entry name" value="GerE"/>
    <property type="match status" value="1"/>
</dbReference>
<accession>A0A246IUC8</accession>
<evidence type="ECO:0000256" key="2">
    <source>
        <dbReference type="ARBA" id="ARBA00023015"/>
    </source>
</evidence>
<evidence type="ECO:0008006" key="10">
    <source>
        <dbReference type="Google" id="ProtNLM"/>
    </source>
</evidence>
<dbReference type="CDD" id="cd17535">
    <property type="entry name" value="REC_NarL-like"/>
    <property type="match status" value="1"/>
</dbReference>
<keyword evidence="9" id="KW-1185">Reference proteome</keyword>
<evidence type="ECO:0000259" key="7">
    <source>
        <dbReference type="PROSITE" id="PS50110"/>
    </source>
</evidence>
<feature type="modified residue" description="4-aspartylphosphate" evidence="5">
    <location>
        <position position="55"/>
    </location>
</feature>
<keyword evidence="1 5" id="KW-0597">Phosphoprotein</keyword>
<dbReference type="CDD" id="cd06170">
    <property type="entry name" value="LuxR_C_like"/>
    <property type="match status" value="1"/>
</dbReference>
<name>A0A246IUC8_9BURK</name>
<evidence type="ECO:0000313" key="8">
    <source>
        <dbReference type="EMBL" id="OWQ83822.1"/>
    </source>
</evidence>
<dbReference type="SUPFAM" id="SSF46894">
    <property type="entry name" value="C-terminal effector domain of the bipartite response regulators"/>
    <property type="match status" value="1"/>
</dbReference>
<dbReference type="Proteomes" id="UP000197468">
    <property type="component" value="Unassembled WGS sequence"/>
</dbReference>
<keyword evidence="4" id="KW-0804">Transcription</keyword>
<dbReference type="EMBL" id="NIOF01000019">
    <property type="protein sequence ID" value="OWQ83822.1"/>
    <property type="molecule type" value="Genomic_DNA"/>
</dbReference>
<dbReference type="PANTHER" id="PTHR43214">
    <property type="entry name" value="TWO-COMPONENT RESPONSE REGULATOR"/>
    <property type="match status" value="1"/>
</dbReference>
<dbReference type="InterPro" id="IPR011006">
    <property type="entry name" value="CheY-like_superfamily"/>
</dbReference>
<dbReference type="Gene3D" id="3.40.50.2300">
    <property type="match status" value="1"/>
</dbReference>
<keyword evidence="3" id="KW-0238">DNA-binding</keyword>
<dbReference type="PANTHER" id="PTHR43214:SF41">
    <property type="entry name" value="NITRATE_NITRITE RESPONSE REGULATOR PROTEIN NARP"/>
    <property type="match status" value="1"/>
</dbReference>
<comment type="caution">
    <text evidence="8">The sequence shown here is derived from an EMBL/GenBank/DDBJ whole genome shotgun (WGS) entry which is preliminary data.</text>
</comment>
<feature type="domain" description="HTH luxR-type" evidence="6">
    <location>
        <begin position="145"/>
        <end position="210"/>
    </location>
</feature>
<dbReference type="InterPro" id="IPR001789">
    <property type="entry name" value="Sig_transdc_resp-reg_receiver"/>
</dbReference>
<dbReference type="InterPro" id="IPR000792">
    <property type="entry name" value="Tscrpt_reg_LuxR_C"/>
</dbReference>
<dbReference type="OrthoDB" id="9780593at2"/>
<evidence type="ECO:0000256" key="5">
    <source>
        <dbReference type="PROSITE-ProRule" id="PRU00169"/>
    </source>
</evidence>